<sequence length="211" mass="24628">MLKIGLTGGIGSGKSTISEMFRRRGFDIIDADIVAREVLNKYPEIICEIKKNFGERFVDENDKLKRRELGNFIFSVQERRKKYEEIIMPFIIKEIFFIINELDKKGKQVCILDAATLIENNLHKYMDVNIVVWVDSSTQLQRIKNRDKLPHSEILNRINSQMPLQEKIKFADYTIDNSKSLENTEEELNITLKEIVRNFRGVKCLNKLGTN</sequence>
<dbReference type="HOGENOM" id="CLU_057180_0_0_9"/>
<dbReference type="EC" id="2.7.1.24" evidence="3 4"/>
<dbReference type="GO" id="GO:0005524">
    <property type="term" value="F:ATP binding"/>
    <property type="evidence" value="ECO:0007669"/>
    <property type="project" value="UniProtKB-UniRule"/>
</dbReference>
<keyword evidence="2 3" id="KW-0067">ATP-binding</keyword>
<evidence type="ECO:0000313" key="6">
    <source>
        <dbReference type="Proteomes" id="UP000033115"/>
    </source>
</evidence>
<dbReference type="AlphaFoldDB" id="A0A0E3K416"/>
<dbReference type="PANTHER" id="PTHR10695:SF46">
    <property type="entry name" value="BIFUNCTIONAL COENZYME A SYNTHASE-RELATED"/>
    <property type="match status" value="1"/>
</dbReference>
<dbReference type="GO" id="GO:0015937">
    <property type="term" value="P:coenzyme A biosynthetic process"/>
    <property type="evidence" value="ECO:0007669"/>
    <property type="project" value="UniProtKB-UniRule"/>
</dbReference>
<evidence type="ECO:0000256" key="2">
    <source>
        <dbReference type="ARBA" id="ARBA00022840"/>
    </source>
</evidence>
<dbReference type="PROSITE" id="PS51219">
    <property type="entry name" value="DPCK"/>
    <property type="match status" value="1"/>
</dbReference>
<evidence type="ECO:0000313" key="5">
    <source>
        <dbReference type="EMBL" id="AKA72064.1"/>
    </source>
</evidence>
<protein>
    <recommendedName>
        <fullName evidence="3 4">Dephospho-CoA kinase</fullName>
        <ecNumber evidence="3 4">2.7.1.24</ecNumber>
    </recommendedName>
    <alternativeName>
        <fullName evidence="3">Dephosphocoenzyme A kinase</fullName>
    </alternativeName>
</protein>
<keyword evidence="3" id="KW-0963">Cytoplasm</keyword>
<reference evidence="5 6" key="1">
    <citation type="journal article" date="2015" name="J. Biotechnol.">
        <title>Complete genome sequence of a malodorant-producing acetogen, Clostridium scatologenes ATCC 25775(T).</title>
        <authorList>
            <person name="Zhu Z."/>
            <person name="Guo T."/>
            <person name="Zheng H."/>
            <person name="Song T."/>
            <person name="Ouyang P."/>
            <person name="Xie J."/>
        </authorList>
    </citation>
    <scope>NUCLEOTIDE SEQUENCE [LARGE SCALE GENOMIC DNA]</scope>
    <source>
        <strain evidence="5 6">ATCC 25775</strain>
    </source>
</reference>
<dbReference type="UniPathway" id="UPA00241">
    <property type="reaction ID" value="UER00356"/>
</dbReference>
<dbReference type="GO" id="GO:0004140">
    <property type="term" value="F:dephospho-CoA kinase activity"/>
    <property type="evidence" value="ECO:0007669"/>
    <property type="project" value="UniProtKB-UniRule"/>
</dbReference>
<evidence type="ECO:0000256" key="3">
    <source>
        <dbReference type="HAMAP-Rule" id="MF_00376"/>
    </source>
</evidence>
<comment type="pathway">
    <text evidence="3">Cofactor biosynthesis; coenzyme A biosynthesis; CoA from (R)-pantothenate: step 5/5.</text>
</comment>
<evidence type="ECO:0000256" key="4">
    <source>
        <dbReference type="NCBIfam" id="TIGR00152"/>
    </source>
</evidence>
<feature type="binding site" evidence="3">
    <location>
        <begin position="11"/>
        <end position="16"/>
    </location>
    <ligand>
        <name>ATP</name>
        <dbReference type="ChEBI" id="CHEBI:30616"/>
    </ligand>
</feature>
<dbReference type="SUPFAM" id="SSF52540">
    <property type="entry name" value="P-loop containing nucleoside triphosphate hydrolases"/>
    <property type="match status" value="1"/>
</dbReference>
<keyword evidence="1 3" id="KW-0547">Nucleotide-binding</keyword>
<comment type="subcellular location">
    <subcellularLocation>
        <location evidence="3">Cytoplasm</location>
    </subcellularLocation>
</comment>
<keyword evidence="3" id="KW-0808">Transferase</keyword>
<accession>A0A0E3K416</accession>
<dbReference type="Proteomes" id="UP000033115">
    <property type="component" value="Chromosome"/>
</dbReference>
<dbReference type="RefSeq" id="WP_029163355.1">
    <property type="nucleotide sequence ID" value="NZ_CP009933.1"/>
</dbReference>
<dbReference type="Pfam" id="PF01121">
    <property type="entry name" value="CoaE"/>
    <property type="match status" value="1"/>
</dbReference>
<name>A0A0E3K416_CLOSL</name>
<dbReference type="STRING" id="1548.CSCA_4939"/>
<evidence type="ECO:0000256" key="1">
    <source>
        <dbReference type="ARBA" id="ARBA00022741"/>
    </source>
</evidence>
<dbReference type="InterPro" id="IPR001977">
    <property type="entry name" value="Depp_CoAkinase"/>
</dbReference>
<dbReference type="NCBIfam" id="TIGR00152">
    <property type="entry name" value="dephospho-CoA kinase"/>
    <property type="match status" value="1"/>
</dbReference>
<dbReference type="Gene3D" id="3.40.50.300">
    <property type="entry name" value="P-loop containing nucleotide triphosphate hydrolases"/>
    <property type="match status" value="1"/>
</dbReference>
<dbReference type="InterPro" id="IPR027417">
    <property type="entry name" value="P-loop_NTPase"/>
</dbReference>
<comment type="similarity">
    <text evidence="3">Belongs to the CoaE family.</text>
</comment>
<keyword evidence="3 5" id="KW-0418">Kinase</keyword>
<dbReference type="EMBL" id="CP009933">
    <property type="protein sequence ID" value="AKA72064.1"/>
    <property type="molecule type" value="Genomic_DNA"/>
</dbReference>
<dbReference type="PANTHER" id="PTHR10695">
    <property type="entry name" value="DEPHOSPHO-COA KINASE-RELATED"/>
    <property type="match status" value="1"/>
</dbReference>
<dbReference type="HAMAP" id="MF_00376">
    <property type="entry name" value="Dephospho_CoA_kinase"/>
    <property type="match status" value="1"/>
</dbReference>
<dbReference type="CDD" id="cd02022">
    <property type="entry name" value="DPCK"/>
    <property type="match status" value="1"/>
</dbReference>
<dbReference type="KEGG" id="csq:CSCA_4939"/>
<keyword evidence="3" id="KW-0173">Coenzyme A biosynthesis</keyword>
<proteinExistence type="inferred from homology"/>
<gene>
    <name evidence="3" type="primary">coaE</name>
    <name evidence="5" type="ORF">CSCA_4939</name>
</gene>
<organism evidence="5 6">
    <name type="scientific">Clostridium scatologenes</name>
    <dbReference type="NCBI Taxonomy" id="1548"/>
    <lineage>
        <taxon>Bacteria</taxon>
        <taxon>Bacillati</taxon>
        <taxon>Bacillota</taxon>
        <taxon>Clostridia</taxon>
        <taxon>Eubacteriales</taxon>
        <taxon>Clostridiaceae</taxon>
        <taxon>Clostridium</taxon>
    </lineage>
</organism>
<keyword evidence="6" id="KW-1185">Reference proteome</keyword>
<comment type="function">
    <text evidence="3">Catalyzes the phosphorylation of the 3'-hydroxyl group of dephosphocoenzyme A to form coenzyme A.</text>
</comment>
<dbReference type="GO" id="GO:0005737">
    <property type="term" value="C:cytoplasm"/>
    <property type="evidence" value="ECO:0007669"/>
    <property type="project" value="UniProtKB-SubCell"/>
</dbReference>
<comment type="catalytic activity">
    <reaction evidence="3">
        <text>3'-dephospho-CoA + ATP = ADP + CoA + H(+)</text>
        <dbReference type="Rhea" id="RHEA:18245"/>
        <dbReference type="ChEBI" id="CHEBI:15378"/>
        <dbReference type="ChEBI" id="CHEBI:30616"/>
        <dbReference type="ChEBI" id="CHEBI:57287"/>
        <dbReference type="ChEBI" id="CHEBI:57328"/>
        <dbReference type="ChEBI" id="CHEBI:456216"/>
        <dbReference type="EC" id="2.7.1.24"/>
    </reaction>
</comment>